<accession>A0AAV3U213</accession>
<name>A0AAV3U213_9ALTE</name>
<dbReference type="EMBL" id="BAABLX010000012">
    <property type="protein sequence ID" value="GAA4941314.1"/>
    <property type="molecule type" value="Genomic_DNA"/>
</dbReference>
<dbReference type="AlphaFoldDB" id="A0AAV3U213"/>
<gene>
    <name evidence="1" type="ORF">GCM10025791_19680</name>
</gene>
<comment type="caution">
    <text evidence="1">The sequence shown here is derived from an EMBL/GenBank/DDBJ whole genome shotgun (WGS) entry which is preliminary data.</text>
</comment>
<protein>
    <submittedName>
        <fullName evidence="1">Uncharacterized protein</fullName>
    </submittedName>
</protein>
<dbReference type="Proteomes" id="UP001409585">
    <property type="component" value="Unassembled WGS sequence"/>
</dbReference>
<organism evidence="1 2">
    <name type="scientific">Halioxenophilus aromaticivorans</name>
    <dbReference type="NCBI Taxonomy" id="1306992"/>
    <lineage>
        <taxon>Bacteria</taxon>
        <taxon>Pseudomonadati</taxon>
        <taxon>Pseudomonadota</taxon>
        <taxon>Gammaproteobacteria</taxon>
        <taxon>Alteromonadales</taxon>
        <taxon>Alteromonadaceae</taxon>
        <taxon>Halioxenophilus</taxon>
    </lineage>
</organism>
<evidence type="ECO:0000313" key="1">
    <source>
        <dbReference type="EMBL" id="GAA4941314.1"/>
    </source>
</evidence>
<proteinExistence type="predicted"/>
<sequence length="307" mass="34527">MEITPGIVLDAVEDQISLWGEVTRACINQATLPKLPENNNLLKAALWFNFGLEAGQNLMPAVAFIAGKAALPLWIVATAQKQYKNHFVKKRQDAQDMLGDTYQTYKNVLVDSVSESQFKFTRSSYYDLIESTFLSFYQGQDIGAKVKLKDEIGDIIRDSGVIITKQNELAPTINSHMQRLATNLTRVWEGAQSGELLYVAKNSDLLLPTSKAPRVESCRRIARHSPFEIPDGYIRVNAADEAEMAWLYANAHSLKTTKIDYGFWEPCLDTVYAKPLPPGQQTIEQQLNNSYRKTCDLLAQTHSRIHA</sequence>
<dbReference type="RefSeq" id="WP_345420923.1">
    <property type="nucleotide sequence ID" value="NZ_AP031496.1"/>
</dbReference>
<reference evidence="2" key="1">
    <citation type="journal article" date="2019" name="Int. J. Syst. Evol. Microbiol.">
        <title>The Global Catalogue of Microorganisms (GCM) 10K type strain sequencing project: providing services to taxonomists for standard genome sequencing and annotation.</title>
        <authorList>
            <consortium name="The Broad Institute Genomics Platform"/>
            <consortium name="The Broad Institute Genome Sequencing Center for Infectious Disease"/>
            <person name="Wu L."/>
            <person name="Ma J."/>
        </authorList>
    </citation>
    <scope>NUCLEOTIDE SEQUENCE [LARGE SCALE GENOMIC DNA]</scope>
    <source>
        <strain evidence="2">JCM 19134</strain>
    </source>
</reference>
<keyword evidence="2" id="KW-1185">Reference proteome</keyword>
<evidence type="ECO:0000313" key="2">
    <source>
        <dbReference type="Proteomes" id="UP001409585"/>
    </source>
</evidence>